<dbReference type="Proteomes" id="UP000298213">
    <property type="component" value="Unassembled WGS sequence"/>
</dbReference>
<dbReference type="Pfam" id="PF13400">
    <property type="entry name" value="Tad"/>
    <property type="match status" value="1"/>
</dbReference>
<dbReference type="InterPro" id="IPR002035">
    <property type="entry name" value="VWF_A"/>
</dbReference>
<evidence type="ECO:0000259" key="1">
    <source>
        <dbReference type="PROSITE" id="PS50234"/>
    </source>
</evidence>
<comment type="caution">
    <text evidence="2">The sequence shown here is derived from an EMBL/GenBank/DDBJ whole genome shotgun (WGS) entry which is preliminary data.</text>
</comment>
<dbReference type="AlphaFoldDB" id="A0A4Y8ZRL1"/>
<proteinExistence type="predicted"/>
<gene>
    <name evidence="2" type="ORF">E2493_08505</name>
</gene>
<sequence>MPARIGGGCAQEDLMALARRRLSSFKNNERGNALPLMAAAVFPIFASIGAGVDIARAHMTEAKLQEAVDSAALAGRRAMSGNDIATARSDAQAYLGFNFPAGYNGTTPVISTVTSPSTGTVRVTAETRMPTTFMKLFGYDEQKISVSSEATQNFENIDIVLVLDTTGSMDENAGNNKTRIQALRAAVREFYKELEPSQTALANQGLRMRFGIVPYSTSVNVGKLLRSKSTSYIQSSGLEYYQWRDTDSRANRESWSFGKQTRDFSSYLNNTPLSSINGHNYGVGKRWTGCIEERKTIATITATDQRAGPPSGALDLNIDLIPTSDTNTKWKPYFLDPKNAYKVVNNQIVWTQDPNQGCPTQATPLGTMNATSIGTAVDALVPDGNTYLDIGMIWGTRMISSGGVFGIDNPATWRDRPVRKYIIFMTDGYMNTPRDMCFDRNCTTDYDHTMAYSAYGIERFDARVGGTSDNDNRERHLKRFLMACNEARARQISVWTIAFAEGDTDELKACASNADQFAFAADTNALIAKFKEIGKNIGPLRLSK</sequence>
<protein>
    <submittedName>
        <fullName evidence="2">TadE/TadG family protein</fullName>
    </submittedName>
</protein>
<accession>A0A4Y8ZRL1</accession>
<dbReference type="EMBL" id="SPDV01000013">
    <property type="protein sequence ID" value="TFI58670.1"/>
    <property type="molecule type" value="Genomic_DNA"/>
</dbReference>
<evidence type="ECO:0000313" key="3">
    <source>
        <dbReference type="Proteomes" id="UP000298213"/>
    </source>
</evidence>
<dbReference type="InterPro" id="IPR028087">
    <property type="entry name" value="Tad_N"/>
</dbReference>
<dbReference type="SUPFAM" id="SSF53300">
    <property type="entry name" value="vWA-like"/>
    <property type="match status" value="1"/>
</dbReference>
<reference evidence="2 3" key="1">
    <citation type="submission" date="2019-03" db="EMBL/GenBank/DDBJ databases">
        <title>Genome sequence of Sphingomonas sp. 17J27-24.</title>
        <authorList>
            <person name="Kim M."/>
            <person name="Maeng S."/>
            <person name="Sathiyaraj S."/>
        </authorList>
    </citation>
    <scope>NUCLEOTIDE SEQUENCE [LARGE SCALE GENOMIC DNA]</scope>
    <source>
        <strain evidence="2 3">17J27-24</strain>
    </source>
</reference>
<dbReference type="PROSITE" id="PS50234">
    <property type="entry name" value="VWFA"/>
    <property type="match status" value="1"/>
</dbReference>
<evidence type="ECO:0000313" key="2">
    <source>
        <dbReference type="EMBL" id="TFI58670.1"/>
    </source>
</evidence>
<dbReference type="OrthoDB" id="7522752at2"/>
<dbReference type="InterPro" id="IPR036465">
    <property type="entry name" value="vWFA_dom_sf"/>
</dbReference>
<name>A0A4Y8ZRL1_9SPHN</name>
<keyword evidence="3" id="KW-1185">Reference proteome</keyword>
<feature type="domain" description="VWFA" evidence="1">
    <location>
        <begin position="158"/>
        <end position="220"/>
    </location>
</feature>
<dbReference type="Gene3D" id="3.40.50.410">
    <property type="entry name" value="von Willebrand factor, type A domain"/>
    <property type="match status" value="1"/>
</dbReference>
<organism evidence="2 3">
    <name type="scientific">Sphingomonas parva</name>
    <dbReference type="NCBI Taxonomy" id="2555898"/>
    <lineage>
        <taxon>Bacteria</taxon>
        <taxon>Pseudomonadati</taxon>
        <taxon>Pseudomonadota</taxon>
        <taxon>Alphaproteobacteria</taxon>
        <taxon>Sphingomonadales</taxon>
        <taxon>Sphingomonadaceae</taxon>
        <taxon>Sphingomonas</taxon>
    </lineage>
</organism>